<dbReference type="PANTHER" id="PTHR33116:SF86">
    <property type="entry name" value="REVERSE TRANSCRIPTASE DOMAIN-CONTAINING PROTEIN"/>
    <property type="match status" value="1"/>
</dbReference>
<gene>
    <name evidence="1" type="ORF">L3X38_036291</name>
</gene>
<evidence type="ECO:0000313" key="2">
    <source>
        <dbReference type="Proteomes" id="UP001054821"/>
    </source>
</evidence>
<name>A0AAD4YPM0_PRUDU</name>
<reference evidence="1 2" key="1">
    <citation type="journal article" date="2022" name="G3 (Bethesda)">
        <title>Whole-genome sequence and methylome profiling of the almond [Prunus dulcis (Mill.) D.A. Webb] cultivar 'Nonpareil'.</title>
        <authorList>
            <person name="D'Amico-Willman K.M."/>
            <person name="Ouma W.Z."/>
            <person name="Meulia T."/>
            <person name="Sideli G.M."/>
            <person name="Gradziel T.M."/>
            <person name="Fresnedo-Ramirez J."/>
        </authorList>
    </citation>
    <scope>NUCLEOTIDE SEQUENCE [LARGE SCALE GENOMIC DNA]</scope>
    <source>
        <strain evidence="1">Clone GOH B32 T37-40</strain>
    </source>
</reference>
<evidence type="ECO:0000313" key="1">
    <source>
        <dbReference type="EMBL" id="KAI5316584.1"/>
    </source>
</evidence>
<dbReference type="AlphaFoldDB" id="A0AAD4YPM0"/>
<dbReference type="PANTHER" id="PTHR33116">
    <property type="entry name" value="REVERSE TRANSCRIPTASE ZINC-BINDING DOMAIN-CONTAINING PROTEIN-RELATED-RELATED"/>
    <property type="match status" value="1"/>
</dbReference>
<organism evidence="1 2">
    <name type="scientific">Prunus dulcis</name>
    <name type="common">Almond</name>
    <name type="synonym">Amygdalus dulcis</name>
    <dbReference type="NCBI Taxonomy" id="3755"/>
    <lineage>
        <taxon>Eukaryota</taxon>
        <taxon>Viridiplantae</taxon>
        <taxon>Streptophyta</taxon>
        <taxon>Embryophyta</taxon>
        <taxon>Tracheophyta</taxon>
        <taxon>Spermatophyta</taxon>
        <taxon>Magnoliopsida</taxon>
        <taxon>eudicotyledons</taxon>
        <taxon>Gunneridae</taxon>
        <taxon>Pentapetalae</taxon>
        <taxon>rosids</taxon>
        <taxon>fabids</taxon>
        <taxon>Rosales</taxon>
        <taxon>Rosaceae</taxon>
        <taxon>Amygdaloideae</taxon>
        <taxon>Amygdaleae</taxon>
        <taxon>Prunus</taxon>
    </lineage>
</organism>
<dbReference type="EMBL" id="JAJFAZ020000007">
    <property type="protein sequence ID" value="KAI5316584.1"/>
    <property type="molecule type" value="Genomic_DNA"/>
</dbReference>
<protein>
    <submittedName>
        <fullName evidence="1">Uncharacterized protein</fullName>
    </submittedName>
</protein>
<keyword evidence="2" id="KW-1185">Reference proteome</keyword>
<proteinExistence type="predicted"/>
<dbReference type="Proteomes" id="UP001054821">
    <property type="component" value="Chromosome 7"/>
</dbReference>
<sequence>MNAALTSPILEVEVKEAVFQMGGMKAPGPNGFQGMFYQTYWDTILAEVQGTMKDFFEIQDNIILAHEVFHYLKLRKSKKVFEMGIKLDMNKAYDRVEWDFLEAVMIRMGFTMRWVELIMSCIITVDNPGKYLGLPTIWGRSKRKALLYIKEKIMSKIQGWKQQLLLQVGQEVLLKAMVQAVPAYPMHIFAFPSKICKEIDSLMANFWWGQNGNEKRIHWISWNSLGLSKQSGRMGFRDLHEFNLALIAKQCWRLITEPDSLWAKTLKDLYFPNENFVQARKGSRASWAWASLLQGGDIRLQGSHWQVLDGSQVRLWVDNWIPGFEGGRLQPAANGTVDLEQTVNSITNFDNCNWDLNPIRHLIDDRAAEAIAKIKFASPKNKDRLV</sequence>
<accession>A0AAD4YPM0</accession>
<comment type="caution">
    <text evidence="1">The sequence shown here is derived from an EMBL/GenBank/DDBJ whole genome shotgun (WGS) entry which is preliminary data.</text>
</comment>